<reference evidence="2" key="2">
    <citation type="journal article" date="2015" name="Data Brief">
        <title>Shoot transcriptome of the giant reed, Arundo donax.</title>
        <authorList>
            <person name="Barrero R.A."/>
            <person name="Guerrero F.D."/>
            <person name="Moolhuijzen P."/>
            <person name="Goolsby J.A."/>
            <person name="Tidwell J."/>
            <person name="Bellgard S.E."/>
            <person name="Bellgard M.I."/>
        </authorList>
    </citation>
    <scope>NUCLEOTIDE SEQUENCE</scope>
    <source>
        <tissue evidence="2">Shoot tissue taken approximately 20 cm above the soil surface</tissue>
    </source>
</reference>
<accession>A0A0A8Y180</accession>
<sequence>MWSLASALIFFVVWTIGPILLDAYWTKRL</sequence>
<dbReference type="AlphaFoldDB" id="A0A0A8Y180"/>
<name>A0A0A8Y180_ARUDO</name>
<proteinExistence type="predicted"/>
<evidence type="ECO:0000313" key="2">
    <source>
        <dbReference type="EMBL" id="JAD18765.1"/>
    </source>
</evidence>
<keyword evidence="1" id="KW-0812">Transmembrane</keyword>
<evidence type="ECO:0000256" key="1">
    <source>
        <dbReference type="SAM" id="Phobius"/>
    </source>
</evidence>
<feature type="transmembrane region" description="Helical" evidence="1">
    <location>
        <begin position="6"/>
        <end position="25"/>
    </location>
</feature>
<keyword evidence="1" id="KW-1133">Transmembrane helix</keyword>
<dbReference type="EMBL" id="GBRH01279130">
    <property type="protein sequence ID" value="JAD18765.1"/>
    <property type="molecule type" value="Transcribed_RNA"/>
</dbReference>
<keyword evidence="1" id="KW-0472">Membrane</keyword>
<protein>
    <submittedName>
        <fullName evidence="2">Uncharacterized protein</fullName>
    </submittedName>
</protein>
<reference evidence="2" key="1">
    <citation type="submission" date="2014-09" db="EMBL/GenBank/DDBJ databases">
        <authorList>
            <person name="Magalhaes I.L.F."/>
            <person name="Oliveira U."/>
            <person name="Santos F.R."/>
            <person name="Vidigal T.H.D.A."/>
            <person name="Brescovit A.D."/>
            <person name="Santos A.J."/>
        </authorList>
    </citation>
    <scope>NUCLEOTIDE SEQUENCE</scope>
    <source>
        <tissue evidence="2">Shoot tissue taken approximately 20 cm above the soil surface</tissue>
    </source>
</reference>
<organism evidence="2">
    <name type="scientific">Arundo donax</name>
    <name type="common">Giant reed</name>
    <name type="synonym">Donax arundinaceus</name>
    <dbReference type="NCBI Taxonomy" id="35708"/>
    <lineage>
        <taxon>Eukaryota</taxon>
        <taxon>Viridiplantae</taxon>
        <taxon>Streptophyta</taxon>
        <taxon>Embryophyta</taxon>
        <taxon>Tracheophyta</taxon>
        <taxon>Spermatophyta</taxon>
        <taxon>Magnoliopsida</taxon>
        <taxon>Liliopsida</taxon>
        <taxon>Poales</taxon>
        <taxon>Poaceae</taxon>
        <taxon>PACMAD clade</taxon>
        <taxon>Arundinoideae</taxon>
        <taxon>Arundineae</taxon>
        <taxon>Arundo</taxon>
    </lineage>
</organism>